<protein>
    <submittedName>
        <fullName evidence="3">Helix-turn-helix domain-containing protein</fullName>
    </submittedName>
</protein>
<dbReference type="InterPro" id="IPR011991">
    <property type="entry name" value="ArsR-like_HTH"/>
</dbReference>
<name>A0A974S000_PERPY</name>
<accession>A0A974S000</accession>
<keyword evidence="4" id="KW-1185">Reference proteome</keyword>
<dbReference type="InterPro" id="IPR041359">
    <property type="entry name" value="MetOD1"/>
</dbReference>
<dbReference type="InterPro" id="IPR001845">
    <property type="entry name" value="HTH_ArsR_DNA-bd_dom"/>
</dbReference>
<evidence type="ECO:0000313" key="4">
    <source>
        <dbReference type="Proteomes" id="UP000595254"/>
    </source>
</evidence>
<dbReference type="SUPFAM" id="SSF46785">
    <property type="entry name" value="Winged helix' DNA-binding domain"/>
    <property type="match status" value="1"/>
</dbReference>
<dbReference type="Gene3D" id="3.30.1380.20">
    <property type="entry name" value="Trafficking protein particle complex subunit 3"/>
    <property type="match status" value="1"/>
</dbReference>
<evidence type="ECO:0000259" key="2">
    <source>
        <dbReference type="SMART" id="SM00418"/>
    </source>
</evidence>
<gene>
    <name evidence="3" type="ORF">I6J18_20675</name>
</gene>
<dbReference type="EMBL" id="CP068053">
    <property type="protein sequence ID" value="QQS99965.1"/>
    <property type="molecule type" value="Genomic_DNA"/>
</dbReference>
<dbReference type="Proteomes" id="UP000595254">
    <property type="component" value="Chromosome"/>
</dbReference>
<dbReference type="SMART" id="SM00418">
    <property type="entry name" value="HTH_ARSR"/>
    <property type="match status" value="1"/>
</dbReference>
<feature type="domain" description="HTH arsR-type" evidence="2">
    <location>
        <begin position="6"/>
        <end position="92"/>
    </location>
</feature>
<evidence type="ECO:0000256" key="1">
    <source>
        <dbReference type="ARBA" id="ARBA00023125"/>
    </source>
</evidence>
<dbReference type="Gene3D" id="1.10.10.10">
    <property type="entry name" value="Winged helix-like DNA-binding domain superfamily/Winged helix DNA-binding domain"/>
    <property type="match status" value="1"/>
</dbReference>
<proteinExistence type="predicted"/>
<dbReference type="InterPro" id="IPR036388">
    <property type="entry name" value="WH-like_DNA-bd_sf"/>
</dbReference>
<dbReference type="KEGG" id="ppsr:I6J18_20675"/>
<dbReference type="Pfam" id="PF18546">
    <property type="entry name" value="MetOD1"/>
    <property type="match status" value="1"/>
</dbReference>
<dbReference type="GO" id="GO:0003677">
    <property type="term" value="F:DNA binding"/>
    <property type="evidence" value="ECO:0007669"/>
    <property type="project" value="UniProtKB-KW"/>
</dbReference>
<organism evidence="3 4">
    <name type="scientific">Peribacillus psychrosaccharolyticus</name>
    <name type="common">Bacillus psychrosaccharolyticus</name>
    <dbReference type="NCBI Taxonomy" id="1407"/>
    <lineage>
        <taxon>Bacteria</taxon>
        <taxon>Bacillati</taxon>
        <taxon>Bacillota</taxon>
        <taxon>Bacilli</taxon>
        <taxon>Bacillales</taxon>
        <taxon>Bacillaceae</taxon>
        <taxon>Peribacillus</taxon>
    </lineage>
</organism>
<sequence length="230" mass="25946">MEQTLKITNVLADPTRYHIYQYIVKQHKEVIVQEIADAFEIHPNVARMHLTKLQDVSLITSETKKTGKGGRPGRTYKLADEVIQLHFPYRDYQLLAKIAIESMMSLGEAGEKALFETGRAFGSELVKQQTMSAQPYLTFDDKLAIVKNAATLAGFSPEFQISDDQTTIYFQIHNCPFKELAKNNSSTICSMHNAYLLGMFNSVFTNVQLVENENMVNGCDLCSYRASVTD</sequence>
<dbReference type="RefSeq" id="WP_040374241.1">
    <property type="nucleotide sequence ID" value="NZ_CP068053.1"/>
</dbReference>
<reference evidence="3 4" key="1">
    <citation type="submission" date="2021-01" db="EMBL/GenBank/DDBJ databases">
        <title>FDA dAtabase for Regulatory Grade micrObial Sequences (FDA-ARGOS): Supporting development and validation of Infectious Disease Dx tests.</title>
        <authorList>
            <person name="Nelson B."/>
            <person name="Plummer A."/>
            <person name="Tallon L."/>
            <person name="Sadzewicz L."/>
            <person name="Zhao X."/>
            <person name="Boylan J."/>
            <person name="Ott S."/>
            <person name="Bowen H."/>
            <person name="Vavikolanu K."/>
            <person name="Mehta A."/>
            <person name="Aluvathingal J."/>
            <person name="Nadendla S."/>
            <person name="Myers T."/>
            <person name="Yan Y."/>
            <person name="Sichtig H."/>
        </authorList>
    </citation>
    <scope>NUCLEOTIDE SEQUENCE [LARGE SCALE GENOMIC DNA]</scope>
    <source>
        <strain evidence="3 4">FDAARGOS_1161</strain>
    </source>
</reference>
<dbReference type="GO" id="GO:0003700">
    <property type="term" value="F:DNA-binding transcription factor activity"/>
    <property type="evidence" value="ECO:0007669"/>
    <property type="project" value="InterPro"/>
</dbReference>
<dbReference type="Pfam" id="PF12840">
    <property type="entry name" value="HTH_20"/>
    <property type="match status" value="1"/>
</dbReference>
<keyword evidence="1" id="KW-0238">DNA-binding</keyword>
<evidence type="ECO:0000313" key="3">
    <source>
        <dbReference type="EMBL" id="QQS99965.1"/>
    </source>
</evidence>
<dbReference type="AlphaFoldDB" id="A0A974S000"/>
<dbReference type="InterPro" id="IPR036390">
    <property type="entry name" value="WH_DNA-bd_sf"/>
</dbReference>
<dbReference type="CDD" id="cd00090">
    <property type="entry name" value="HTH_ARSR"/>
    <property type="match status" value="1"/>
</dbReference>